<name>A0ABD2K1P8_9BILA</name>
<accession>A0ABD2K1P8</accession>
<gene>
    <name evidence="2" type="ORF">niasHT_026193</name>
</gene>
<dbReference type="EMBL" id="JBICBT010000851">
    <property type="protein sequence ID" value="KAL3096812.1"/>
    <property type="molecule type" value="Genomic_DNA"/>
</dbReference>
<keyword evidence="3" id="KW-1185">Reference proteome</keyword>
<dbReference type="Proteomes" id="UP001620626">
    <property type="component" value="Unassembled WGS sequence"/>
</dbReference>
<organism evidence="2 3">
    <name type="scientific">Heterodera trifolii</name>
    <dbReference type="NCBI Taxonomy" id="157864"/>
    <lineage>
        <taxon>Eukaryota</taxon>
        <taxon>Metazoa</taxon>
        <taxon>Ecdysozoa</taxon>
        <taxon>Nematoda</taxon>
        <taxon>Chromadorea</taxon>
        <taxon>Rhabditida</taxon>
        <taxon>Tylenchina</taxon>
        <taxon>Tylenchomorpha</taxon>
        <taxon>Tylenchoidea</taxon>
        <taxon>Heteroderidae</taxon>
        <taxon>Heteroderinae</taxon>
        <taxon>Heterodera</taxon>
    </lineage>
</organism>
<feature type="compositionally biased region" description="Basic and acidic residues" evidence="1">
    <location>
        <begin position="40"/>
        <end position="52"/>
    </location>
</feature>
<dbReference type="AlphaFoldDB" id="A0ABD2K1P8"/>
<proteinExistence type="predicted"/>
<feature type="region of interest" description="Disordered" evidence="1">
    <location>
        <begin position="40"/>
        <end position="59"/>
    </location>
</feature>
<sequence length="126" mass="14213">MQIHLVKNGYVKFQLIIAIWENNFSSISDNLAAKWAGERVGKREETSRRTETSEMINGTERSDLALFPGKFLPNSASAFRLPGGLPSPTASIFGGVQPSDSKFAVNRRQFRRRSEKKEREAKLINE</sequence>
<feature type="compositionally biased region" description="Basic and acidic residues" evidence="1">
    <location>
        <begin position="115"/>
        <end position="126"/>
    </location>
</feature>
<protein>
    <submittedName>
        <fullName evidence="2">Uncharacterized protein</fullName>
    </submittedName>
</protein>
<evidence type="ECO:0000313" key="3">
    <source>
        <dbReference type="Proteomes" id="UP001620626"/>
    </source>
</evidence>
<comment type="caution">
    <text evidence="2">The sequence shown here is derived from an EMBL/GenBank/DDBJ whole genome shotgun (WGS) entry which is preliminary data.</text>
</comment>
<reference evidence="2 3" key="1">
    <citation type="submission" date="2024-10" db="EMBL/GenBank/DDBJ databases">
        <authorList>
            <person name="Kim D."/>
        </authorList>
    </citation>
    <scope>NUCLEOTIDE SEQUENCE [LARGE SCALE GENOMIC DNA]</scope>
    <source>
        <strain evidence="2">BH-2024</strain>
    </source>
</reference>
<evidence type="ECO:0000256" key="1">
    <source>
        <dbReference type="SAM" id="MobiDB-lite"/>
    </source>
</evidence>
<evidence type="ECO:0000313" key="2">
    <source>
        <dbReference type="EMBL" id="KAL3096812.1"/>
    </source>
</evidence>
<feature type="region of interest" description="Disordered" evidence="1">
    <location>
        <begin position="104"/>
        <end position="126"/>
    </location>
</feature>